<protein>
    <recommendedName>
        <fullName evidence="4">Fimbrial assembly protein</fullName>
    </recommendedName>
</protein>
<dbReference type="GO" id="GO:0043107">
    <property type="term" value="P:type IV pilus-dependent motility"/>
    <property type="evidence" value="ECO:0007669"/>
    <property type="project" value="TreeGrafter"/>
</dbReference>
<dbReference type="PANTHER" id="PTHR40278:SF2">
    <property type="entry name" value="TYPE IV PILUS INNER MEMBRANE COMPONENT PILN"/>
    <property type="match status" value="1"/>
</dbReference>
<dbReference type="KEGG" id="hgr:DW355_07970"/>
<dbReference type="PANTHER" id="PTHR40278">
    <property type="entry name" value="DNA UTILIZATION PROTEIN HOFN"/>
    <property type="match status" value="1"/>
</dbReference>
<accession>A0A4P6UHE5</accession>
<dbReference type="Proteomes" id="UP000292939">
    <property type="component" value="Chromosome"/>
</dbReference>
<keyword evidence="1" id="KW-0812">Transmembrane</keyword>
<dbReference type="OrthoDB" id="5296173at2"/>
<sequence length="202" mass="21627">MTLAINLLPHPREAGQGPRGAFRRAALVALTLGVGVAGVLYLYGRERMAAQRALNATLMREISQLDTRLQGMTVLRAEIEAWAGLQASRDRSARLLALLPRALPEGVHLRSLTQEGVLVTLRGVARSEQALSGLLRHLASPQSGFHQPELVEFTAAQAQAPATGSVITSTEAMPEDAATPVRTTQFTVRVRLVLAPDGESVP</sequence>
<gene>
    <name evidence="2" type="ORF">DW355_07970</name>
</gene>
<evidence type="ECO:0000256" key="1">
    <source>
        <dbReference type="SAM" id="Phobius"/>
    </source>
</evidence>
<evidence type="ECO:0008006" key="4">
    <source>
        <dbReference type="Google" id="ProtNLM"/>
    </source>
</evidence>
<dbReference type="InterPro" id="IPR007813">
    <property type="entry name" value="PilN"/>
</dbReference>
<proteinExistence type="predicted"/>
<feature type="transmembrane region" description="Helical" evidence="1">
    <location>
        <begin position="25"/>
        <end position="43"/>
    </location>
</feature>
<evidence type="ECO:0000313" key="3">
    <source>
        <dbReference type="Proteomes" id="UP000292939"/>
    </source>
</evidence>
<dbReference type="Pfam" id="PF05137">
    <property type="entry name" value="PilN"/>
    <property type="match status" value="1"/>
</dbReference>
<dbReference type="InterPro" id="IPR052534">
    <property type="entry name" value="Extracell_DNA_Util/SecSys_Comp"/>
</dbReference>
<reference evidence="2 3" key="1">
    <citation type="submission" date="2018-07" db="EMBL/GenBank/DDBJ databases">
        <title>Exploring interactions and the metabolic potential of the ultra-small soil bacteria Hylemonella gracilis.</title>
        <authorList>
            <person name="Tyc O."/>
            <person name="Kulkarni P."/>
            <person name="Gawehns F."/>
            <person name="Hundscheid M."/>
            <person name="Zweers H."/>
            <person name="Garbeva P."/>
        </authorList>
    </citation>
    <scope>NUCLEOTIDE SEQUENCE [LARGE SCALE GENOMIC DNA]</scope>
    <source>
        <strain evidence="2 3">NS1</strain>
    </source>
</reference>
<keyword evidence="1" id="KW-0472">Membrane</keyword>
<dbReference type="EMBL" id="CP031395">
    <property type="protein sequence ID" value="QBK04718.1"/>
    <property type="molecule type" value="Genomic_DNA"/>
</dbReference>
<dbReference type="GO" id="GO:0043683">
    <property type="term" value="P:type IV pilus assembly"/>
    <property type="evidence" value="ECO:0007669"/>
    <property type="project" value="TreeGrafter"/>
</dbReference>
<dbReference type="AlphaFoldDB" id="A0A4P6UHE5"/>
<dbReference type="RefSeq" id="WP_131279089.1">
    <property type="nucleotide sequence ID" value="NZ_CP031395.1"/>
</dbReference>
<evidence type="ECO:0000313" key="2">
    <source>
        <dbReference type="EMBL" id="QBK04718.1"/>
    </source>
</evidence>
<name>A0A4P6UHE5_9BURK</name>
<keyword evidence="1" id="KW-1133">Transmembrane helix</keyword>
<organism evidence="2 3">
    <name type="scientific">Hylemonella gracilis</name>
    <dbReference type="NCBI Taxonomy" id="80880"/>
    <lineage>
        <taxon>Bacteria</taxon>
        <taxon>Pseudomonadati</taxon>
        <taxon>Pseudomonadota</taxon>
        <taxon>Betaproteobacteria</taxon>
        <taxon>Burkholderiales</taxon>
        <taxon>Comamonadaceae</taxon>
        <taxon>Hylemonella</taxon>
    </lineage>
</organism>